<protein>
    <submittedName>
        <fullName evidence="3">ABC-type cobalamin/Fe3+-siderophores transport system ATPase subunit</fullName>
    </submittedName>
</protein>
<organism evidence="3 4">
    <name type="scientific">Armatimonas rosea</name>
    <dbReference type="NCBI Taxonomy" id="685828"/>
    <lineage>
        <taxon>Bacteria</taxon>
        <taxon>Bacillati</taxon>
        <taxon>Armatimonadota</taxon>
        <taxon>Armatimonadia</taxon>
        <taxon>Armatimonadales</taxon>
        <taxon>Armatimonadaceae</taxon>
        <taxon>Armatimonas</taxon>
    </lineage>
</organism>
<evidence type="ECO:0000259" key="1">
    <source>
        <dbReference type="Pfam" id="PF13304"/>
    </source>
</evidence>
<dbReference type="Pfam" id="PF13304">
    <property type="entry name" value="AAA_21"/>
    <property type="match status" value="1"/>
</dbReference>
<proteinExistence type="predicted"/>
<dbReference type="EMBL" id="JACHGW010000002">
    <property type="protein sequence ID" value="MBB6050435.1"/>
    <property type="molecule type" value="Genomic_DNA"/>
</dbReference>
<dbReference type="InterPro" id="IPR003959">
    <property type="entry name" value="ATPase_AAA_core"/>
</dbReference>
<dbReference type="Pfam" id="PF13514">
    <property type="entry name" value="AAA_27"/>
    <property type="match status" value="1"/>
</dbReference>
<dbReference type="GO" id="GO:0016887">
    <property type="term" value="F:ATP hydrolysis activity"/>
    <property type="evidence" value="ECO:0007669"/>
    <property type="project" value="InterPro"/>
</dbReference>
<name>A0A7W9SPJ9_ARMRO</name>
<feature type="domain" description="ATPase AAA-type core" evidence="1">
    <location>
        <begin position="369"/>
        <end position="470"/>
    </location>
</feature>
<evidence type="ECO:0000313" key="4">
    <source>
        <dbReference type="Proteomes" id="UP000520814"/>
    </source>
</evidence>
<keyword evidence="4" id="KW-1185">Reference proteome</keyword>
<dbReference type="Gene3D" id="3.40.50.300">
    <property type="entry name" value="P-loop containing nucleotide triphosphate hydrolases"/>
    <property type="match status" value="1"/>
</dbReference>
<dbReference type="AlphaFoldDB" id="A0A7W9SPJ9"/>
<feature type="domain" description="YhaN AAA" evidence="2">
    <location>
        <begin position="1"/>
        <end position="124"/>
    </location>
</feature>
<dbReference type="PANTHER" id="PTHR43581">
    <property type="entry name" value="ATP/GTP PHOSPHATASE"/>
    <property type="match status" value="1"/>
</dbReference>
<dbReference type="Proteomes" id="UP000520814">
    <property type="component" value="Unassembled WGS sequence"/>
</dbReference>
<dbReference type="InterPro" id="IPR038734">
    <property type="entry name" value="YhaN_AAA"/>
</dbReference>
<dbReference type="InterPro" id="IPR027417">
    <property type="entry name" value="P-loop_NTPase"/>
</dbReference>
<dbReference type="GO" id="GO:0005524">
    <property type="term" value="F:ATP binding"/>
    <property type="evidence" value="ECO:0007669"/>
    <property type="project" value="InterPro"/>
</dbReference>
<comment type="caution">
    <text evidence="3">The sequence shown here is derived from an EMBL/GenBank/DDBJ whole genome shotgun (WGS) entry which is preliminary data.</text>
</comment>
<dbReference type="SUPFAM" id="SSF52540">
    <property type="entry name" value="P-loop containing nucleoside triphosphate hydrolases"/>
    <property type="match status" value="1"/>
</dbReference>
<dbReference type="InterPro" id="IPR051396">
    <property type="entry name" value="Bact_Antivir_Def_Nuclease"/>
</dbReference>
<gene>
    <name evidence="3" type="ORF">HNQ39_002226</name>
</gene>
<accession>A0A7W9SPJ9</accession>
<evidence type="ECO:0000259" key="2">
    <source>
        <dbReference type="Pfam" id="PF13514"/>
    </source>
</evidence>
<dbReference type="PANTHER" id="PTHR43581:SF4">
    <property type="entry name" value="ATP_GTP PHOSPHATASE"/>
    <property type="match status" value="1"/>
</dbReference>
<dbReference type="RefSeq" id="WP_184195379.1">
    <property type="nucleotide sequence ID" value="NZ_JACHGW010000002.1"/>
</dbReference>
<sequence>MRLRYFHVENLPPLSDVTLTFGHEEILGRPGAIHFVVGVNGSGKSRLLQAIADVFLSLESRTVPPFPVTLAWDIGATDKSDNRTLILHSRYGLKSRAVLMESLQILSPEILKNKIRDFDNIHFEGPTQSVQEALIARGGFSNVYMGSFPGSTGFLPRVMLSYTSGNTRAWESLFGSHRRGLEEDFAPSNDAEEFSPHAISLNPRPNNITEASIGLHVTHNALRLAMIVMAISQAAEEFESTLKTDELRQKFLKERDESDGGQRISGFRGILDTIGYLWPVTLKIHVEEPDSAFPGGREDESERRKGPWEKLIGIATSRLSEPGMPDDSSFANPRSLFFDLRAMYRGEETDGENNTARAILNALGGTAFLAFKTIHEWHLRGLINLHDMQLVLRKHGVENLLLLDSLSDGERVFVGRMALFYLLRDEKDALVLLDEPETHFNDFWKRQMVDIVDDSLGDDPNDVVLTTHSSIALTDAFTSEVTVLQNDNGQVTANQPRIQTFGASPTEILQDVFNAPDSIGQRASEYLDMVLVLAENPEDIELWWNNESNDTLAKFIKSVENAYRARRVPAPSESDLQKRIPEVLRALGELSSKNIAIAIELLYNKLGSGYYRFEFHQRLIAIRNNTDLE</sequence>
<reference evidence="3 4" key="1">
    <citation type="submission" date="2020-08" db="EMBL/GenBank/DDBJ databases">
        <title>Genomic Encyclopedia of Type Strains, Phase IV (KMG-IV): sequencing the most valuable type-strain genomes for metagenomic binning, comparative biology and taxonomic classification.</title>
        <authorList>
            <person name="Goeker M."/>
        </authorList>
    </citation>
    <scope>NUCLEOTIDE SEQUENCE [LARGE SCALE GENOMIC DNA]</scope>
    <source>
        <strain evidence="3 4">DSM 23562</strain>
    </source>
</reference>
<evidence type="ECO:0000313" key="3">
    <source>
        <dbReference type="EMBL" id="MBB6050435.1"/>
    </source>
</evidence>